<dbReference type="Gene3D" id="1.20.1440.50">
    <property type="entry name" value="Ta0600-like"/>
    <property type="match status" value="1"/>
</dbReference>
<dbReference type="InterPro" id="IPR023130">
    <property type="entry name" value="Ta0600-like_sf"/>
</dbReference>
<dbReference type="RefSeq" id="WP_125553854.1">
    <property type="nucleotide sequence ID" value="NZ_JBHSSL010000003.1"/>
</dbReference>
<accession>A0ABW1RD28</accession>
<sequence>MKPDKAQAKQIIHELYNSLEHNSAPGIAAVREALLTVYTKTDQTDNIEPLYSRLVNLIYSQGAAAPLGLTHDQEKLVRDLADIGKRAGPAGGAFMAYGNKDSFL</sequence>
<keyword evidence="3" id="KW-1185">Reference proteome</keyword>
<evidence type="ECO:0000256" key="1">
    <source>
        <dbReference type="ARBA" id="ARBA00023025"/>
    </source>
</evidence>
<reference evidence="3" key="1">
    <citation type="journal article" date="2019" name="Int. J. Syst. Evol. Microbiol.">
        <title>The Global Catalogue of Microorganisms (GCM) 10K type strain sequencing project: providing services to taxonomists for standard genome sequencing and annotation.</title>
        <authorList>
            <consortium name="The Broad Institute Genomics Platform"/>
            <consortium name="The Broad Institute Genome Sequencing Center for Infectious Disease"/>
            <person name="Wu L."/>
            <person name="Ma J."/>
        </authorList>
    </citation>
    <scope>NUCLEOTIDE SEQUENCE [LARGE SCALE GENOMIC DNA]</scope>
    <source>
        <strain evidence="3">CCM 8904</strain>
    </source>
</reference>
<dbReference type="Proteomes" id="UP001596289">
    <property type="component" value="Unassembled WGS sequence"/>
</dbReference>
<keyword evidence="1" id="KW-0079">Bacteriocin immunity</keyword>
<gene>
    <name evidence="2" type="ORF">ACFQGP_00305</name>
</gene>
<organism evidence="2 3">
    <name type="scientific">Loigolactobacillus jiayinensis</name>
    <dbReference type="NCBI Taxonomy" id="2486016"/>
    <lineage>
        <taxon>Bacteria</taxon>
        <taxon>Bacillati</taxon>
        <taxon>Bacillota</taxon>
        <taxon>Bacilli</taxon>
        <taxon>Lactobacillales</taxon>
        <taxon>Lactobacillaceae</taxon>
        <taxon>Loigolactobacillus</taxon>
    </lineage>
</organism>
<name>A0ABW1RD28_9LACO</name>
<dbReference type="SUPFAM" id="SSF109797">
    <property type="entry name" value="Bacteriocin immunity protein-like"/>
    <property type="match status" value="1"/>
</dbReference>
<comment type="caution">
    <text evidence="2">The sequence shown here is derived from an EMBL/GenBank/DDBJ whole genome shotgun (WGS) entry which is preliminary data.</text>
</comment>
<evidence type="ECO:0000313" key="3">
    <source>
        <dbReference type="Proteomes" id="UP001596289"/>
    </source>
</evidence>
<proteinExistence type="predicted"/>
<protein>
    <submittedName>
        <fullName evidence="2">Bacteriocin immunity protein</fullName>
    </submittedName>
</protein>
<dbReference type="EMBL" id="JBHSSL010000003">
    <property type="protein sequence ID" value="MFC6169029.1"/>
    <property type="molecule type" value="Genomic_DNA"/>
</dbReference>
<dbReference type="InterPro" id="IPR015046">
    <property type="entry name" value="LciA_Immunity-like"/>
</dbReference>
<evidence type="ECO:0000313" key="2">
    <source>
        <dbReference type="EMBL" id="MFC6169029.1"/>
    </source>
</evidence>
<dbReference type="Pfam" id="PF08951">
    <property type="entry name" value="EntA_Immun"/>
    <property type="match status" value="1"/>
</dbReference>